<evidence type="ECO:0000313" key="9">
    <source>
        <dbReference type="EMBL" id="SEH92663.1"/>
    </source>
</evidence>
<dbReference type="GO" id="GO:0006508">
    <property type="term" value="P:proteolysis"/>
    <property type="evidence" value="ECO:0007669"/>
    <property type="project" value="UniProtKB-KW"/>
</dbReference>
<evidence type="ECO:0000256" key="5">
    <source>
        <dbReference type="ARBA" id="ARBA00022801"/>
    </source>
</evidence>
<dbReference type="Gene3D" id="3.40.630.10">
    <property type="entry name" value="Zn peptidases"/>
    <property type="match status" value="1"/>
</dbReference>
<keyword evidence="2 9" id="KW-0031">Aminopeptidase</keyword>
<dbReference type="STRING" id="1679444.PYTT_1779"/>
<dbReference type="Pfam" id="PF05343">
    <property type="entry name" value="Peptidase_M42"/>
    <property type="match status" value="1"/>
</dbReference>
<accession>A0A1H6M5E0</accession>
<protein>
    <submittedName>
        <fullName evidence="9">M42 glutamyl aminopeptidase</fullName>
    </submittedName>
</protein>
<dbReference type="InterPro" id="IPR008007">
    <property type="entry name" value="Peptidase_M42"/>
</dbReference>
<feature type="binding site" evidence="8">
    <location>
        <position position="66"/>
    </location>
    <ligand>
        <name>Zn(2+)</name>
        <dbReference type="ChEBI" id="CHEBI:29105"/>
        <label>1</label>
    </ligand>
</feature>
<dbReference type="GO" id="GO:0046872">
    <property type="term" value="F:metal ion binding"/>
    <property type="evidence" value="ECO:0007669"/>
    <property type="project" value="UniProtKB-UniRule"/>
</dbReference>
<keyword evidence="3" id="KW-0645">Protease</keyword>
<evidence type="ECO:0000256" key="4">
    <source>
        <dbReference type="ARBA" id="ARBA00022723"/>
    </source>
</evidence>
<dbReference type="Gene3D" id="2.40.30.40">
    <property type="entry name" value="Peptidase M42, domain 2"/>
    <property type="match status" value="1"/>
</dbReference>
<evidence type="ECO:0000256" key="8">
    <source>
        <dbReference type="PIRSR" id="PIRSR001123-2"/>
    </source>
</evidence>
<comment type="cofactor">
    <cofactor evidence="8">
        <name>a divalent metal cation</name>
        <dbReference type="ChEBI" id="CHEBI:60240"/>
    </cofactor>
    <text evidence="8">Binds 2 divalent metal cations per subunit.</text>
</comment>
<dbReference type="InterPro" id="IPR051464">
    <property type="entry name" value="Peptidase_M42_aminopept"/>
</dbReference>
<dbReference type="EMBL" id="LT629973">
    <property type="protein sequence ID" value="SEH92663.1"/>
    <property type="molecule type" value="Genomic_DNA"/>
</dbReference>
<comment type="similarity">
    <text evidence="1 6">Belongs to the peptidase M42 family.</text>
</comment>
<gene>
    <name evidence="9" type="ORF">PYTT_1779</name>
</gene>
<feature type="binding site" evidence="8">
    <location>
        <position position="236"/>
    </location>
    <ligand>
        <name>Zn(2+)</name>
        <dbReference type="ChEBI" id="CHEBI:29105"/>
        <label>1</label>
    </ligand>
</feature>
<evidence type="ECO:0000256" key="7">
    <source>
        <dbReference type="PIRSR" id="PIRSR001123-1"/>
    </source>
</evidence>
<dbReference type="AlphaFoldDB" id="A0A1H6M5E0"/>
<keyword evidence="4 8" id="KW-0479">Metal-binding</keyword>
<dbReference type="PANTHER" id="PTHR32481:SF0">
    <property type="entry name" value="AMINOPEPTIDASE YPDE-RELATED"/>
    <property type="match status" value="1"/>
</dbReference>
<feature type="binding site" evidence="8">
    <location>
        <position position="181"/>
    </location>
    <ligand>
        <name>Zn(2+)</name>
        <dbReference type="ChEBI" id="CHEBI:29105"/>
        <label>2</label>
    </ligand>
</feature>
<dbReference type="InterPro" id="IPR023367">
    <property type="entry name" value="Peptidase_M42_dom2"/>
</dbReference>
<keyword evidence="5" id="KW-0378">Hydrolase</keyword>
<keyword evidence="10" id="KW-1185">Reference proteome</keyword>
<evidence type="ECO:0000256" key="3">
    <source>
        <dbReference type="ARBA" id="ARBA00022670"/>
    </source>
</evidence>
<dbReference type="PIRSF" id="PIRSF001123">
    <property type="entry name" value="PepA_GA"/>
    <property type="match status" value="1"/>
</dbReference>
<evidence type="ECO:0000313" key="10">
    <source>
        <dbReference type="Proteomes" id="UP000176204"/>
    </source>
</evidence>
<dbReference type="KEGG" id="agl:PYTT_1779"/>
<reference evidence="10" key="1">
    <citation type="submission" date="2016-09" db="EMBL/GenBank/DDBJ databases">
        <authorList>
            <person name="Koehorst J."/>
        </authorList>
    </citation>
    <scope>NUCLEOTIDE SEQUENCE [LARGE SCALE GENOMIC DNA]</scope>
</reference>
<dbReference type="CDD" id="cd05656">
    <property type="entry name" value="M42_Frv"/>
    <property type="match status" value="1"/>
</dbReference>
<dbReference type="SUPFAM" id="SSF53187">
    <property type="entry name" value="Zn-dependent exopeptidases"/>
    <property type="match status" value="1"/>
</dbReference>
<feature type="binding site" evidence="8">
    <location>
        <position position="324"/>
    </location>
    <ligand>
        <name>Zn(2+)</name>
        <dbReference type="ChEBI" id="CHEBI:29105"/>
        <label>2</label>
    </ligand>
</feature>
<feature type="binding site" evidence="8">
    <location>
        <position position="181"/>
    </location>
    <ligand>
        <name>Zn(2+)</name>
        <dbReference type="ChEBI" id="CHEBI:29105"/>
        <label>1</label>
    </ligand>
</feature>
<feature type="active site" description="Proton acceptor" evidence="7">
    <location>
        <position position="213"/>
    </location>
</feature>
<dbReference type="PANTHER" id="PTHR32481">
    <property type="entry name" value="AMINOPEPTIDASE"/>
    <property type="match status" value="1"/>
</dbReference>
<feature type="binding site" evidence="8">
    <location>
        <position position="214"/>
    </location>
    <ligand>
        <name>Zn(2+)</name>
        <dbReference type="ChEBI" id="CHEBI:29105"/>
        <label>2</label>
    </ligand>
</feature>
<dbReference type="SUPFAM" id="SSF101821">
    <property type="entry name" value="Aminopeptidase/glucanase lid domain"/>
    <property type="match status" value="1"/>
</dbReference>
<dbReference type="GO" id="GO:0004177">
    <property type="term" value="F:aminopeptidase activity"/>
    <property type="evidence" value="ECO:0007669"/>
    <property type="project" value="UniProtKB-UniRule"/>
</dbReference>
<dbReference type="Proteomes" id="UP000176204">
    <property type="component" value="Chromosome I"/>
</dbReference>
<proteinExistence type="inferred from homology"/>
<organism evidence="9 10">
    <name type="scientific">Akkermansia glycaniphila</name>
    <dbReference type="NCBI Taxonomy" id="1679444"/>
    <lineage>
        <taxon>Bacteria</taxon>
        <taxon>Pseudomonadati</taxon>
        <taxon>Verrucomicrobiota</taxon>
        <taxon>Verrucomicrobiia</taxon>
        <taxon>Verrucomicrobiales</taxon>
        <taxon>Akkermansiaceae</taxon>
        <taxon>Akkermansia</taxon>
    </lineage>
</organism>
<evidence type="ECO:0000256" key="6">
    <source>
        <dbReference type="PIRNR" id="PIRNR001123"/>
    </source>
</evidence>
<name>A0A1H6M5E0_9BACT</name>
<evidence type="ECO:0000256" key="1">
    <source>
        <dbReference type="ARBA" id="ARBA00006272"/>
    </source>
</evidence>
<evidence type="ECO:0000256" key="2">
    <source>
        <dbReference type="ARBA" id="ARBA00022438"/>
    </source>
</evidence>
<sequence>MLVGMTIDANLLKECCDAHGVSGHEGEVRNVFRRVLGRMGEVATAGAGNIVCERAGAWPRVMLAAHMDEIGFLVQSVGEDGFLSIVPIGGWWNHTLLSQKVVVKTRSGRKVRGVIGSKPPHFLPENQRNSVLPIEALFVDVGAASADEVAELGIALGDPVAPGVELEAFDMPHRWVGKAFDNRAGFYAMLEVMRGLEGCELPNTLIAAGTVQEEVGTRGARTVGELAEMDCAIVLEGPPADDTPGFAGSGRQGVLGKGAQVRMYDPTAIMNPALVELVRRTAEENGIPFQMTVRRSGGTDAGALQFVGPGVPCVVIGVPTRYIHAHHGVLDDRDLQAVIDLTMALVKKLDAAAVVSLTDYESLDA</sequence>